<evidence type="ECO:0000313" key="4">
    <source>
        <dbReference type="Proteomes" id="UP000015100"/>
    </source>
</evidence>
<dbReference type="Proteomes" id="UP000015100">
    <property type="component" value="Unassembled WGS sequence"/>
</dbReference>
<proteinExistence type="predicted"/>
<dbReference type="GO" id="GO:0016881">
    <property type="term" value="F:acid-amino acid ligase activity"/>
    <property type="evidence" value="ECO:0007669"/>
    <property type="project" value="UniProtKB-ARBA"/>
</dbReference>
<organism evidence="3 4">
    <name type="scientific">Dactylellina haptotyla (strain CBS 200.50)</name>
    <name type="common">Nematode-trapping fungus</name>
    <name type="synonym">Monacrosporium haptotylum</name>
    <dbReference type="NCBI Taxonomy" id="1284197"/>
    <lineage>
        <taxon>Eukaryota</taxon>
        <taxon>Fungi</taxon>
        <taxon>Dikarya</taxon>
        <taxon>Ascomycota</taxon>
        <taxon>Pezizomycotina</taxon>
        <taxon>Orbiliomycetes</taxon>
        <taxon>Orbiliales</taxon>
        <taxon>Orbiliaceae</taxon>
        <taxon>Dactylellina</taxon>
    </lineage>
</organism>
<dbReference type="PANTHER" id="PTHR34384">
    <property type="entry name" value="L-2,3-DIAMINOPROPANOATE--CITRATE LIGASE"/>
    <property type="match status" value="1"/>
</dbReference>
<feature type="domain" description="Aerobactin siderophore biosynthesis IucA/IucC-like C-terminal" evidence="2">
    <location>
        <begin position="388"/>
        <end position="541"/>
    </location>
</feature>
<dbReference type="Pfam" id="PF04183">
    <property type="entry name" value="IucA_IucC"/>
    <property type="match status" value="1"/>
</dbReference>
<comment type="caution">
    <text evidence="3">The sequence shown here is derived from an EMBL/GenBank/DDBJ whole genome shotgun (WGS) entry which is preliminary data.</text>
</comment>
<dbReference type="OrthoDB" id="2117718at2759"/>
<feature type="domain" description="Aerobactin siderophore biosynthesis IucA/IucC N-terminal" evidence="1">
    <location>
        <begin position="225"/>
        <end position="363"/>
    </location>
</feature>
<dbReference type="Gene3D" id="1.10.510.40">
    <property type="match status" value="1"/>
</dbReference>
<dbReference type="InterPro" id="IPR022770">
    <property type="entry name" value="IucA/IucC-like_C"/>
</dbReference>
<protein>
    <submittedName>
        <fullName evidence="3">Uncharacterized protein</fullName>
    </submittedName>
</protein>
<dbReference type="SUPFAM" id="SSF56059">
    <property type="entry name" value="Glutathione synthetase ATP-binding domain-like"/>
    <property type="match status" value="1"/>
</dbReference>
<sequence length="1056" mass="119438">MKQLSDSEQGRGETSKRLLAQLANESLITFTPITVGLHTRWRGENCIIGNTGRWIELSTIHGITPATLLETPIWRPDDLVLPALLCSESKRVEDDDPGTIFEFLGPWNAKVRESEREMAMELRNAAAMGGARIALSASQPLVNLQSSFLDWENAFVTGHPVNPFHRNCVPDKLLAPIGPKDLPRILNPSISIISLPRSDVSIYGEFEALIRPLLKSFGVECSTSDERIIIPYHAEQVPAILTEFPDARVIKTMAGRARAQSSTRTVSIEGYPLDLKFSLAVRIGTVFRQFGNSDALFGVRMSKWLRNIVPDNLWVFEEVASISGNEEKKGFYPARRLACVLRESLISRADERNETLILPAALIDRPYGESRTYAEIVFGLHTKEQKLAWFRTYLEALLPLALHTLRHHGVALETHAQNMVLRVCRSTKRITGFAIRDMGGIRIHRSTLEKEGFPMDGIDEFCSDSLEWIWDRTHYNLIQNNIGYTIYSLGIEKPRDGNAWEIVRSVLKETLDIDKDPLGRRMYEHLTSNTMALKCFMGRRMAVQFNGVTKYMSMRVPNLLNHKSPWVQQLSLAATKSLGKTIRPEQTIPEIRALEKRMFQKGVIGQSRAQLDRFNPHPILFPVQFFKELEIFNDAFTIALDNIVERWWTDLSANFPCRMPIDHRAADLLKWIDQLTTDGIMRPFRGNEGSWRPDFLILPATTATTPDFRVCEINARFSHNWISKVATIHQALAPLDWQPPSLEAGASTRVMRSTMRDLFNPHMPIHFLGEKMNYTPETGYYRLVEEETGVAPRVINPSQLRLVASKGSRLGFKLCCTVSEDQAMQTKCANPSDTILKHNGELLEEIHQIGLKLFEPELYSLSTDIFRHIALRCVNDPRSIFLIHDKRILGIVQQELDDLVHKHGVLTSDQADCLRRHIIPTILPGSPEFTDIVARTEKDETTKDNYILKPIRDCAGVGILLGRDISIEKWKAILKSMDAFDGSGDSYMLQPFLEVGAVDLFWDEERGVKKTRLVGTYFSANGKFAGFGDMRGCPEAEKIVNFAGDENMSFPTASLA</sequence>
<dbReference type="HOGENOM" id="CLU_010625_0_0_1"/>
<reference evidence="3 4" key="1">
    <citation type="journal article" date="2013" name="PLoS Genet.">
        <title>Genomic mechanisms accounting for the adaptation to parasitism in nematode-trapping fungi.</title>
        <authorList>
            <person name="Meerupati T."/>
            <person name="Andersson K.M."/>
            <person name="Friman E."/>
            <person name="Kumar D."/>
            <person name="Tunlid A."/>
            <person name="Ahren D."/>
        </authorList>
    </citation>
    <scope>NUCLEOTIDE SEQUENCE [LARGE SCALE GENOMIC DNA]</scope>
    <source>
        <strain evidence="3 4">CBS 200.50</strain>
    </source>
</reference>
<accession>S8AHL3</accession>
<name>S8AHL3_DACHA</name>
<evidence type="ECO:0000259" key="1">
    <source>
        <dbReference type="Pfam" id="PF04183"/>
    </source>
</evidence>
<dbReference type="OMA" id="HIALCCR"/>
<dbReference type="GO" id="GO:0019290">
    <property type="term" value="P:siderophore biosynthetic process"/>
    <property type="evidence" value="ECO:0007669"/>
    <property type="project" value="InterPro"/>
</dbReference>
<reference evidence="4" key="2">
    <citation type="submission" date="2013-04" db="EMBL/GenBank/DDBJ databases">
        <title>Genomic mechanisms accounting for the adaptation to parasitism in nematode-trapping fungi.</title>
        <authorList>
            <person name="Ahren D.G."/>
        </authorList>
    </citation>
    <scope>NUCLEOTIDE SEQUENCE [LARGE SCALE GENOMIC DNA]</scope>
    <source>
        <strain evidence="4">CBS 200.50</strain>
    </source>
</reference>
<evidence type="ECO:0000259" key="2">
    <source>
        <dbReference type="Pfam" id="PF06276"/>
    </source>
</evidence>
<dbReference type="InterPro" id="IPR007310">
    <property type="entry name" value="Aerobactin_biosyn_IucA/IucC_N"/>
</dbReference>
<dbReference type="eggNOG" id="ENOG502RX6M">
    <property type="taxonomic scope" value="Eukaryota"/>
</dbReference>
<dbReference type="STRING" id="1284197.S8AHL3"/>
<dbReference type="InterPro" id="IPR037455">
    <property type="entry name" value="LucA/IucC-like"/>
</dbReference>
<dbReference type="Pfam" id="PF06276">
    <property type="entry name" value="FhuF"/>
    <property type="match status" value="1"/>
</dbReference>
<keyword evidence="4" id="KW-1185">Reference proteome</keyword>
<dbReference type="EMBL" id="AQGS01000110">
    <property type="protein sequence ID" value="EPS42535.1"/>
    <property type="molecule type" value="Genomic_DNA"/>
</dbReference>
<dbReference type="PANTHER" id="PTHR34384:SF5">
    <property type="entry name" value="L-2,3-DIAMINOPROPANOATE--CITRATE LIGASE"/>
    <property type="match status" value="1"/>
</dbReference>
<dbReference type="AlphaFoldDB" id="S8AHL3"/>
<evidence type="ECO:0000313" key="3">
    <source>
        <dbReference type="EMBL" id="EPS42535.1"/>
    </source>
</evidence>
<gene>
    <name evidence="3" type="ORF">H072_3486</name>
</gene>